<dbReference type="Gene3D" id="1.10.1040.10">
    <property type="entry name" value="N-(1-d-carboxylethyl)-l-norvaline Dehydrogenase, domain 2"/>
    <property type="match status" value="1"/>
</dbReference>
<dbReference type="GO" id="GO:0016616">
    <property type="term" value="F:oxidoreductase activity, acting on the CH-OH group of donors, NAD or NADP as acceptor"/>
    <property type="evidence" value="ECO:0007669"/>
    <property type="project" value="InterPro"/>
</dbReference>
<dbReference type="InterPro" id="IPR008927">
    <property type="entry name" value="6-PGluconate_DH-like_C_sf"/>
</dbReference>
<evidence type="ECO:0000313" key="8">
    <source>
        <dbReference type="EMBL" id="BBI32292.1"/>
    </source>
</evidence>
<feature type="binding site" evidence="5">
    <location>
        <position position="258"/>
    </location>
    <ligand>
        <name>NAD(+)</name>
        <dbReference type="ChEBI" id="CHEBI:57540"/>
    </ligand>
</feature>
<dbReference type="PANTHER" id="PTHR48075">
    <property type="entry name" value="3-HYDROXYACYL-COA DEHYDROGENASE FAMILY PROTEIN"/>
    <property type="match status" value="1"/>
</dbReference>
<protein>
    <submittedName>
        <fullName evidence="8">3-hydroxybutyryl-CoA dehydrogenase</fullName>
    </submittedName>
</protein>
<dbReference type="EMBL" id="AP019400">
    <property type="protein sequence ID" value="BBI32292.1"/>
    <property type="molecule type" value="Genomic_DNA"/>
</dbReference>
<dbReference type="AlphaFoldDB" id="A0A3T1D2G0"/>
<dbReference type="PANTHER" id="PTHR48075:SF5">
    <property type="entry name" value="3-HYDROXYBUTYRYL-COA DEHYDROGENASE"/>
    <property type="match status" value="1"/>
</dbReference>
<evidence type="ECO:0000256" key="4">
    <source>
        <dbReference type="PIRSR" id="PIRSR000105-1"/>
    </source>
</evidence>
<feature type="binding site" evidence="5">
    <location>
        <position position="124"/>
    </location>
    <ligand>
        <name>NAD(+)</name>
        <dbReference type="ChEBI" id="CHEBI:57540"/>
    </ligand>
</feature>
<comment type="similarity">
    <text evidence="2">Belongs to the 3-hydroxyacyl-CoA dehydrogenase family.</text>
</comment>
<feature type="domain" description="3-hydroxyacyl-CoA dehydrogenase NAD binding" evidence="7">
    <location>
        <begin position="4"/>
        <end position="43"/>
    </location>
</feature>
<organism evidence="8 9">
    <name type="scientific">Cohnella abietis</name>
    <dbReference type="NCBI Taxonomy" id="2507935"/>
    <lineage>
        <taxon>Bacteria</taxon>
        <taxon>Bacillati</taxon>
        <taxon>Bacillota</taxon>
        <taxon>Bacilli</taxon>
        <taxon>Bacillales</taxon>
        <taxon>Paenibacillaceae</taxon>
        <taxon>Cohnella</taxon>
    </lineage>
</organism>
<keyword evidence="5" id="KW-0520">NAD</keyword>
<feature type="binding site" evidence="5">
    <location>
        <position position="100"/>
    </location>
    <ligand>
        <name>NAD(+)</name>
        <dbReference type="ChEBI" id="CHEBI:57540"/>
    </ligand>
</feature>
<evidence type="ECO:0000256" key="2">
    <source>
        <dbReference type="ARBA" id="ARBA00009463"/>
    </source>
</evidence>
<reference evidence="8 9" key="1">
    <citation type="submission" date="2019-01" db="EMBL/GenBank/DDBJ databases">
        <title>Complete genome sequence of Cohnella hallensis HS21 isolated from Korean fir (Abies koreana) rhizospheric soil.</title>
        <authorList>
            <person name="Jiang L."/>
            <person name="Kang S.W."/>
            <person name="Kim S."/>
            <person name="Jung J."/>
            <person name="Kim C.Y."/>
            <person name="Kim D.H."/>
            <person name="Kim S.W."/>
            <person name="Lee J."/>
        </authorList>
    </citation>
    <scope>NUCLEOTIDE SEQUENCE [LARGE SCALE GENOMIC DNA]</scope>
    <source>
        <strain evidence="8 9">HS21</strain>
    </source>
</reference>
<feature type="binding site" evidence="5">
    <location>
        <position position="73"/>
    </location>
    <ligand>
        <name>NAD(+)</name>
        <dbReference type="ChEBI" id="CHEBI:57540"/>
    </ligand>
</feature>
<dbReference type="InterPro" id="IPR006176">
    <property type="entry name" value="3-OHacyl-CoA_DH_NAD-bd"/>
</dbReference>
<dbReference type="Pfam" id="PF00725">
    <property type="entry name" value="3HCDH"/>
    <property type="match status" value="1"/>
</dbReference>
<keyword evidence="9" id="KW-1185">Reference proteome</keyword>
<evidence type="ECO:0000256" key="3">
    <source>
        <dbReference type="ARBA" id="ARBA00023002"/>
    </source>
</evidence>
<feature type="domain" description="3-hydroxyacyl-CoA dehydrogenase C-terminal" evidence="6">
    <location>
        <begin position="168"/>
        <end position="266"/>
    </location>
</feature>
<gene>
    <name evidence="8" type="ORF">KCTCHS21_16910</name>
</gene>
<dbReference type="Proteomes" id="UP000289856">
    <property type="component" value="Chromosome"/>
</dbReference>
<feature type="binding site" evidence="5">
    <location>
        <position position="32"/>
    </location>
    <ligand>
        <name>NAD(+)</name>
        <dbReference type="ChEBI" id="CHEBI:57540"/>
    </ligand>
</feature>
<evidence type="ECO:0000256" key="5">
    <source>
        <dbReference type="PIRSR" id="PIRSR000105-2"/>
    </source>
</evidence>
<dbReference type="KEGG" id="cohn:KCTCHS21_16910"/>
<dbReference type="Gene3D" id="3.40.50.720">
    <property type="entry name" value="NAD(P)-binding Rossmann-like Domain"/>
    <property type="match status" value="1"/>
</dbReference>
<feature type="domain" description="3-hydroxyacyl-CoA dehydrogenase NAD binding" evidence="7">
    <location>
        <begin position="51"/>
        <end position="165"/>
    </location>
</feature>
<feature type="binding site" evidence="5">
    <location>
        <position position="78"/>
    </location>
    <ligand>
        <name>NAD(+)</name>
        <dbReference type="ChEBI" id="CHEBI:57540"/>
    </ligand>
</feature>
<evidence type="ECO:0000259" key="7">
    <source>
        <dbReference type="Pfam" id="PF02737"/>
    </source>
</evidence>
<comment type="pathway">
    <text evidence="1">Lipid metabolism; butanoate metabolism.</text>
</comment>
<dbReference type="SUPFAM" id="SSF51735">
    <property type="entry name" value="NAD(P)-binding Rossmann-fold domains"/>
    <property type="match status" value="1"/>
</dbReference>
<dbReference type="OrthoDB" id="9815331at2"/>
<name>A0A3T1D2G0_9BACL</name>
<dbReference type="SUPFAM" id="SSF48179">
    <property type="entry name" value="6-phosphogluconate dehydrogenase C-terminal domain-like"/>
    <property type="match status" value="1"/>
</dbReference>
<accession>A0A3T1D2G0</accession>
<dbReference type="Pfam" id="PF02737">
    <property type="entry name" value="3HCDH_N"/>
    <property type="match status" value="2"/>
</dbReference>
<proteinExistence type="inferred from homology"/>
<sequence length="294" mass="31720">MITNITVLGAGTMGMGIARLFAKHGFQVSLFDPNIQALPESSLHAAEELSIVISSELEKAVTSADLVVEAVPEQLDIKLEVYRKLEAYLPPSAIVASNTSTFSLKELVADLTIADRMIITHFFNPADVVPLVEIVGLPSTAPHIVNEVFSLLQQCGKSPVVLNKDIPGFIANRLQAALMREASYLLENGVADAAQIDTVVTEGLGLRWALKGPFEIADLGGLDIWAKVTCHLFPELSNGSETPESIKQNVHKGKLGVKSGGGYYEYADPSKASEQMAESLQQLVSFTRKSTQEE</sequence>
<dbReference type="PROSITE" id="PS00067">
    <property type="entry name" value="3HCDH"/>
    <property type="match status" value="1"/>
</dbReference>
<dbReference type="InterPro" id="IPR006180">
    <property type="entry name" value="3-OHacyl-CoA_DH_CS"/>
</dbReference>
<dbReference type="GO" id="GO:0019605">
    <property type="term" value="P:butyrate metabolic process"/>
    <property type="evidence" value="ECO:0007669"/>
    <property type="project" value="UniProtKB-UniPathway"/>
</dbReference>
<evidence type="ECO:0000313" key="9">
    <source>
        <dbReference type="Proteomes" id="UP000289856"/>
    </source>
</evidence>
<feature type="site" description="Important for catalytic activity" evidence="4">
    <location>
        <position position="121"/>
    </location>
</feature>
<dbReference type="GO" id="GO:0070403">
    <property type="term" value="F:NAD+ binding"/>
    <property type="evidence" value="ECO:0007669"/>
    <property type="project" value="InterPro"/>
</dbReference>
<feature type="binding site" evidence="5">
    <location>
        <begin position="9"/>
        <end position="14"/>
    </location>
    <ligand>
        <name>NAD(+)</name>
        <dbReference type="ChEBI" id="CHEBI:57540"/>
    </ligand>
</feature>
<dbReference type="UniPathway" id="UPA00863"/>
<keyword evidence="3" id="KW-0560">Oxidoreductase</keyword>
<dbReference type="RefSeq" id="WP_130606714.1">
    <property type="nucleotide sequence ID" value="NZ_AP019400.1"/>
</dbReference>
<dbReference type="PIRSF" id="PIRSF000105">
    <property type="entry name" value="HCDH"/>
    <property type="match status" value="1"/>
</dbReference>
<evidence type="ECO:0000256" key="1">
    <source>
        <dbReference type="ARBA" id="ARBA00005086"/>
    </source>
</evidence>
<dbReference type="InterPro" id="IPR036291">
    <property type="entry name" value="NAD(P)-bd_dom_sf"/>
</dbReference>
<dbReference type="InterPro" id="IPR006108">
    <property type="entry name" value="3HC_DH_C"/>
</dbReference>
<dbReference type="InterPro" id="IPR022694">
    <property type="entry name" value="3-OHacyl-CoA_DH"/>
</dbReference>
<evidence type="ECO:0000259" key="6">
    <source>
        <dbReference type="Pfam" id="PF00725"/>
    </source>
</evidence>
<dbReference type="InterPro" id="IPR013328">
    <property type="entry name" value="6PGD_dom2"/>
</dbReference>